<dbReference type="Proteomes" id="UP000244904">
    <property type="component" value="Unassembled WGS sequence"/>
</dbReference>
<reference evidence="4" key="1">
    <citation type="submission" date="2018-03" db="EMBL/GenBank/DDBJ databases">
        <authorList>
            <person name="Rodrigo-Torres L."/>
            <person name="Arahal R. D."/>
            <person name="Lucena T."/>
        </authorList>
    </citation>
    <scope>NUCLEOTIDE SEQUENCE [LARGE SCALE GENOMIC DNA]</scope>
    <source>
        <strain evidence="4">CECT 8871</strain>
    </source>
</reference>
<dbReference type="AlphaFoldDB" id="A0A2R8B168"/>
<protein>
    <submittedName>
        <fullName evidence="3">Terephthalate 1,2-dioxygenase, terminal oxygenase component subunit beta 1</fullName>
        <ecNumber evidence="3">1.14.12.15</ecNumber>
    </submittedName>
</protein>
<sequence>MSSMKKRAELTNLIGMAQAQYAYTIDDGDFYDWPNFFADDCFYQITSADNFAQGLQAGLMWLDSKAMLHDRILSLLEANVYERHSYRHILGQPNISSIDGDEVESETSFMVARITREGPTDLFATGRYVDRYKVSENDAKIMKRIVVLDSSYIDTLLGFPL</sequence>
<dbReference type="InterPro" id="IPR032710">
    <property type="entry name" value="NTF2-like_dom_sf"/>
</dbReference>
<evidence type="ECO:0000256" key="2">
    <source>
        <dbReference type="ARBA" id="ARBA00023002"/>
    </source>
</evidence>
<dbReference type="SUPFAM" id="SSF54427">
    <property type="entry name" value="NTF2-like"/>
    <property type="match status" value="1"/>
</dbReference>
<organism evidence="3 4">
    <name type="scientific">Pseudoprimorskyibacter insulae</name>
    <dbReference type="NCBI Taxonomy" id="1695997"/>
    <lineage>
        <taxon>Bacteria</taxon>
        <taxon>Pseudomonadati</taxon>
        <taxon>Pseudomonadota</taxon>
        <taxon>Alphaproteobacteria</taxon>
        <taxon>Rhodobacterales</taxon>
        <taxon>Paracoccaceae</taxon>
        <taxon>Pseudoprimorskyibacter</taxon>
    </lineage>
</organism>
<evidence type="ECO:0000313" key="3">
    <source>
        <dbReference type="EMBL" id="SPF82006.1"/>
    </source>
</evidence>
<dbReference type="RefSeq" id="WP_108887770.1">
    <property type="nucleotide sequence ID" value="NZ_OMOJ01000019.1"/>
</dbReference>
<dbReference type="Gene3D" id="3.10.450.50">
    <property type="match status" value="1"/>
</dbReference>
<proteinExistence type="inferred from homology"/>
<dbReference type="EC" id="1.14.12.15" evidence="3"/>
<dbReference type="CDD" id="cd00667">
    <property type="entry name" value="ring_hydroxylating_dioxygenases_beta"/>
    <property type="match status" value="1"/>
</dbReference>
<evidence type="ECO:0000256" key="1">
    <source>
        <dbReference type="ARBA" id="ARBA00009570"/>
    </source>
</evidence>
<name>A0A2R8B168_9RHOB</name>
<dbReference type="Pfam" id="PF00866">
    <property type="entry name" value="Ring_hydroxyl_B"/>
    <property type="match status" value="1"/>
</dbReference>
<keyword evidence="3" id="KW-0223">Dioxygenase</keyword>
<dbReference type="GO" id="GO:0018628">
    <property type="term" value="F:terephthalate 1,2-dioxygenase activity"/>
    <property type="evidence" value="ECO:0007669"/>
    <property type="project" value="UniProtKB-EC"/>
</dbReference>
<keyword evidence="2 3" id="KW-0560">Oxidoreductase</keyword>
<dbReference type="EMBL" id="OMOJ01000019">
    <property type="protein sequence ID" value="SPF82006.1"/>
    <property type="molecule type" value="Genomic_DNA"/>
</dbReference>
<keyword evidence="4" id="KW-1185">Reference proteome</keyword>
<dbReference type="InterPro" id="IPR000391">
    <property type="entry name" value="Rng_hydr_dOase-bsu"/>
</dbReference>
<gene>
    <name evidence="3" type="primary">tphA3I</name>
    <name evidence="3" type="ORF">PRI8871_03834</name>
</gene>
<evidence type="ECO:0000313" key="4">
    <source>
        <dbReference type="Proteomes" id="UP000244904"/>
    </source>
</evidence>
<comment type="similarity">
    <text evidence="1">Belongs to the bacterial ring-hydroxylating dioxygenase beta subunit family.</text>
</comment>
<dbReference type="OrthoDB" id="5517499at2"/>
<accession>A0A2R8B168</accession>